<dbReference type="Proteomes" id="UP000237347">
    <property type="component" value="Unassembled WGS sequence"/>
</dbReference>
<dbReference type="PANTHER" id="PTHR48046">
    <property type="entry name" value="UDP-GLYCOSYLTRANSFERASE 72E1"/>
    <property type="match status" value="1"/>
</dbReference>
<dbReference type="GO" id="GO:0016757">
    <property type="term" value="F:glycosyltransferase activity"/>
    <property type="evidence" value="ECO:0007669"/>
    <property type="project" value="UniProtKB-KW"/>
</dbReference>
<reference evidence="3 4" key="1">
    <citation type="journal article" date="2018" name="Sci. Data">
        <title>The draft genome sequence of cork oak.</title>
        <authorList>
            <person name="Ramos A.M."/>
            <person name="Usie A."/>
            <person name="Barbosa P."/>
            <person name="Barros P.M."/>
            <person name="Capote T."/>
            <person name="Chaves I."/>
            <person name="Simoes F."/>
            <person name="Abreu I."/>
            <person name="Carrasquinho I."/>
            <person name="Faro C."/>
            <person name="Guimaraes J.B."/>
            <person name="Mendonca D."/>
            <person name="Nobrega F."/>
            <person name="Rodrigues L."/>
            <person name="Saibo N.J.M."/>
            <person name="Varela M.C."/>
            <person name="Egas C."/>
            <person name="Matos J."/>
            <person name="Miguel C.M."/>
            <person name="Oliveira M.M."/>
            <person name="Ricardo C.P."/>
            <person name="Goncalves S."/>
        </authorList>
    </citation>
    <scope>NUCLEOTIDE SEQUENCE [LARGE SCALE GENOMIC DNA]</scope>
    <source>
        <strain evidence="4">cv. HL8</strain>
    </source>
</reference>
<keyword evidence="1" id="KW-0328">Glycosyltransferase</keyword>
<evidence type="ECO:0000313" key="4">
    <source>
        <dbReference type="Proteomes" id="UP000237347"/>
    </source>
</evidence>
<dbReference type="SUPFAM" id="SSF53756">
    <property type="entry name" value="UDP-Glycosyltransferase/glycogen phosphorylase"/>
    <property type="match status" value="1"/>
</dbReference>
<dbReference type="EMBL" id="PKMF04000233">
    <property type="protein sequence ID" value="KAK7841826.1"/>
    <property type="molecule type" value="Genomic_DNA"/>
</dbReference>
<name>A0AAW0KTY3_QUESU</name>
<gene>
    <name evidence="3" type="primary">GT5_6</name>
    <name evidence="3" type="ORF">CFP56_014844</name>
</gene>
<feature type="region of interest" description="Disordered" evidence="2">
    <location>
        <begin position="51"/>
        <end position="75"/>
    </location>
</feature>
<dbReference type="Gene3D" id="3.40.50.2000">
    <property type="entry name" value="Glycogen Phosphorylase B"/>
    <property type="match status" value="1"/>
</dbReference>
<feature type="compositionally biased region" description="Low complexity" evidence="2">
    <location>
        <begin position="56"/>
        <end position="75"/>
    </location>
</feature>
<evidence type="ECO:0000256" key="1">
    <source>
        <dbReference type="ARBA" id="ARBA00022676"/>
    </source>
</evidence>
<comment type="caution">
    <text evidence="3">The sequence shown here is derived from an EMBL/GenBank/DDBJ whole genome shotgun (WGS) entry which is preliminary data.</text>
</comment>
<evidence type="ECO:0000313" key="3">
    <source>
        <dbReference type="EMBL" id="KAK7841826.1"/>
    </source>
</evidence>
<organism evidence="3 4">
    <name type="scientific">Quercus suber</name>
    <name type="common">Cork oak</name>
    <dbReference type="NCBI Taxonomy" id="58331"/>
    <lineage>
        <taxon>Eukaryota</taxon>
        <taxon>Viridiplantae</taxon>
        <taxon>Streptophyta</taxon>
        <taxon>Embryophyta</taxon>
        <taxon>Tracheophyta</taxon>
        <taxon>Spermatophyta</taxon>
        <taxon>Magnoliopsida</taxon>
        <taxon>eudicotyledons</taxon>
        <taxon>Gunneridae</taxon>
        <taxon>Pentapetalae</taxon>
        <taxon>rosids</taxon>
        <taxon>fabids</taxon>
        <taxon>Fagales</taxon>
        <taxon>Fagaceae</taxon>
        <taxon>Quercus</taxon>
    </lineage>
</organism>
<sequence>MMNSKPHAALLSSPGLGHLIPVLELGKRLVTHHNFQVTVLVIASHTSPAESQVIESAMSPSSSTSSNSHHQISPA</sequence>
<keyword evidence="4" id="KW-1185">Reference proteome</keyword>
<dbReference type="AlphaFoldDB" id="A0AAW0KTY3"/>
<dbReference type="PANTHER" id="PTHR48046:SF1">
    <property type="entry name" value="GLYCOSYLTRANSFERASE-RELATED"/>
    <property type="match status" value="1"/>
</dbReference>
<accession>A0AAW0KTY3</accession>
<keyword evidence="1" id="KW-0808">Transferase</keyword>
<evidence type="ECO:0000256" key="2">
    <source>
        <dbReference type="SAM" id="MobiDB-lite"/>
    </source>
</evidence>
<proteinExistence type="predicted"/>
<protein>
    <submittedName>
        <fullName evidence="3">Anthocyanidin 3-o-glucosyltransferase 5</fullName>
    </submittedName>
</protein>